<feature type="transmembrane region" description="Helical" evidence="3">
    <location>
        <begin position="26"/>
        <end position="44"/>
    </location>
</feature>
<feature type="transmembrane region" description="Helical" evidence="3">
    <location>
        <begin position="193"/>
        <end position="214"/>
    </location>
</feature>
<comment type="similarity">
    <text evidence="1">Belongs to the CcmF/CycK/Ccl1/NrfE/CcsA family.</text>
</comment>
<dbReference type="GO" id="GO:0016020">
    <property type="term" value="C:membrane"/>
    <property type="evidence" value="ECO:0007669"/>
    <property type="project" value="InterPro"/>
</dbReference>
<keyword evidence="3" id="KW-0812">Transmembrane</keyword>
<proteinExistence type="inferred from homology"/>
<evidence type="ECO:0000256" key="2">
    <source>
        <dbReference type="ARBA" id="ARBA00022748"/>
    </source>
</evidence>
<gene>
    <name evidence="5" type="ORF">ENX77_06195</name>
</gene>
<keyword evidence="2" id="KW-0201">Cytochrome c-type biogenesis</keyword>
<dbReference type="GO" id="GO:0020037">
    <property type="term" value="F:heme binding"/>
    <property type="evidence" value="ECO:0007669"/>
    <property type="project" value="InterPro"/>
</dbReference>
<comment type="caution">
    <text evidence="5">The sequence shown here is derived from an EMBL/GenBank/DDBJ whole genome shotgun (WGS) entry which is preliminary data.</text>
</comment>
<feature type="transmembrane region" description="Helical" evidence="3">
    <location>
        <begin position="64"/>
        <end position="84"/>
    </location>
</feature>
<feature type="transmembrane region" description="Helical" evidence="3">
    <location>
        <begin position="134"/>
        <end position="159"/>
    </location>
</feature>
<keyword evidence="3" id="KW-1133">Transmembrane helix</keyword>
<protein>
    <recommendedName>
        <fullName evidence="4">Cytochrome c assembly protein domain-containing protein</fullName>
    </recommendedName>
</protein>
<dbReference type="AlphaFoldDB" id="A0A7C3YP84"/>
<sequence>MHPILIPFAIAATFLLLEKKKRIFRWIGYAFLLVGFILYVFSFFANDFTLKEVFMHSSRDLNPLFKLSASWAGSGGFIIWWLFVFSSITMLRRHNIYNLWIVGLIFVAVMNGAFDSLDFVPQNGKGLNPILKSVWMIFHPPASFVSYALGLLIAIDAFLGKENRTAIGITWFFITLANVLGGVWSYFTLGWGGYWAWDPVETGLLLPWLSLTAYFHSKERFFLHLTGFSVVFAAFITRGGISPLHGFAVSPAGFATLFLGVPFLINIFRDFDIKLDRNPMKIATYSLLGSYLVCLVGLIYQLAFAILGERVDVSVDYYNFANMPSMILLLSVLPICGSKIKNYTKVLTVVYGLSLFLTALTLMGYINWCKDAPLHVNAAVSFILPLALFSFGTVLSLKRIDLRVIHFSLALLVISTSISWPYVYYGDYAPLDVQIISTEFHEPKGSVFFGGVVIPEESYEIVKMQVNGRIIEAKIRMNLANLISGKDFVYSEPIVISNGLDNYYLIIPNFYAYDLFMFTSKYLYENGETHLLMIIASIMGIDYDKFVKAIEEWKPTGKVSVIHKRIPLINLLWISCTLLLFGEILARWKKCSQ</sequence>
<dbReference type="InterPro" id="IPR002541">
    <property type="entry name" value="Cyt_c_assembly"/>
</dbReference>
<evidence type="ECO:0000256" key="3">
    <source>
        <dbReference type="SAM" id="Phobius"/>
    </source>
</evidence>
<feature type="transmembrane region" description="Helical" evidence="3">
    <location>
        <begin position="288"/>
        <end position="308"/>
    </location>
</feature>
<feature type="transmembrane region" description="Helical" evidence="3">
    <location>
        <begin position="374"/>
        <end position="397"/>
    </location>
</feature>
<accession>A0A7C3YP84</accession>
<dbReference type="Pfam" id="PF01578">
    <property type="entry name" value="Cytochrom_C_asm"/>
    <property type="match status" value="1"/>
</dbReference>
<feature type="transmembrane region" description="Helical" evidence="3">
    <location>
        <begin position="247"/>
        <end position="268"/>
    </location>
</feature>
<evidence type="ECO:0000259" key="4">
    <source>
        <dbReference type="Pfam" id="PF01578"/>
    </source>
</evidence>
<reference evidence="5" key="1">
    <citation type="journal article" date="2020" name="mSystems">
        <title>Genome- and Community-Level Interaction Insights into Carbon Utilization and Element Cycling Functions of Hydrothermarchaeota in Hydrothermal Sediment.</title>
        <authorList>
            <person name="Zhou Z."/>
            <person name="Liu Y."/>
            <person name="Xu W."/>
            <person name="Pan J."/>
            <person name="Luo Z.H."/>
            <person name="Li M."/>
        </authorList>
    </citation>
    <scope>NUCLEOTIDE SEQUENCE [LARGE SCALE GENOMIC DNA]</scope>
    <source>
        <strain evidence="5">SpSt-97</strain>
    </source>
</reference>
<dbReference type="PANTHER" id="PTHR43653:SF1">
    <property type="entry name" value="CYTOCHROME C-TYPE BIOGENESIS PROTEIN CCMF"/>
    <property type="match status" value="1"/>
</dbReference>
<dbReference type="GO" id="GO:0017004">
    <property type="term" value="P:cytochrome complex assembly"/>
    <property type="evidence" value="ECO:0007669"/>
    <property type="project" value="UniProtKB-KW"/>
</dbReference>
<dbReference type="PANTHER" id="PTHR43653">
    <property type="entry name" value="CYTOCHROME C ASSEMBLY PROTEIN-RELATED"/>
    <property type="match status" value="1"/>
</dbReference>
<feature type="domain" description="Cytochrome c assembly protein" evidence="4">
    <location>
        <begin position="76"/>
        <end position="234"/>
    </location>
</feature>
<dbReference type="GO" id="GO:0015232">
    <property type="term" value="F:heme transmembrane transporter activity"/>
    <property type="evidence" value="ECO:0007669"/>
    <property type="project" value="InterPro"/>
</dbReference>
<feature type="transmembrane region" description="Helical" evidence="3">
    <location>
        <begin position="320"/>
        <end position="337"/>
    </location>
</feature>
<feature type="transmembrane region" description="Helical" evidence="3">
    <location>
        <begin position="404"/>
        <end position="423"/>
    </location>
</feature>
<dbReference type="InterPro" id="IPR003567">
    <property type="entry name" value="Cyt_c_biogenesis"/>
</dbReference>
<feature type="transmembrane region" description="Helical" evidence="3">
    <location>
        <begin position="96"/>
        <end position="114"/>
    </location>
</feature>
<feature type="transmembrane region" description="Helical" evidence="3">
    <location>
        <begin position="166"/>
        <end position="187"/>
    </location>
</feature>
<evidence type="ECO:0000313" key="5">
    <source>
        <dbReference type="EMBL" id="HGE66686.1"/>
    </source>
</evidence>
<feature type="transmembrane region" description="Helical" evidence="3">
    <location>
        <begin position="221"/>
        <end position="241"/>
    </location>
</feature>
<name>A0A7C3YP84_9EURY</name>
<feature type="transmembrane region" description="Helical" evidence="3">
    <location>
        <begin position="349"/>
        <end position="368"/>
    </location>
</feature>
<keyword evidence="3" id="KW-0472">Membrane</keyword>
<evidence type="ECO:0000256" key="1">
    <source>
        <dbReference type="ARBA" id="ARBA00009186"/>
    </source>
</evidence>
<organism evidence="5">
    <name type="scientific">Geoglobus ahangari</name>
    <dbReference type="NCBI Taxonomy" id="113653"/>
    <lineage>
        <taxon>Archaea</taxon>
        <taxon>Methanobacteriati</taxon>
        <taxon>Methanobacteriota</taxon>
        <taxon>Archaeoglobi</taxon>
        <taxon>Archaeoglobales</taxon>
        <taxon>Archaeoglobaceae</taxon>
        <taxon>Geoglobus</taxon>
    </lineage>
</organism>
<dbReference type="EMBL" id="DTPI01000031">
    <property type="protein sequence ID" value="HGE66686.1"/>
    <property type="molecule type" value="Genomic_DNA"/>
</dbReference>